<evidence type="ECO:0000313" key="4">
    <source>
        <dbReference type="Proteomes" id="UP000293289"/>
    </source>
</evidence>
<gene>
    <name evidence="3" type="ORF">EV187_3097</name>
</gene>
<dbReference type="PANTHER" id="PTHR19136">
    <property type="entry name" value="MOLYBDENUM COFACTOR GUANYLYLTRANSFERASE"/>
    <property type="match status" value="1"/>
</dbReference>
<dbReference type="RefSeq" id="WP_242609626.1">
    <property type="nucleotide sequence ID" value="NZ_SGWY01000003.1"/>
</dbReference>
<dbReference type="InterPro" id="IPR025877">
    <property type="entry name" value="MobA-like_NTP_Trfase"/>
</dbReference>
<dbReference type="Gene3D" id="3.90.550.10">
    <property type="entry name" value="Spore Coat Polysaccharide Biosynthesis Protein SpsA, Chain A"/>
    <property type="match status" value="1"/>
</dbReference>
<organism evidence="3 4">
    <name type="scientific">Agromyces ramosus</name>
    <dbReference type="NCBI Taxonomy" id="33879"/>
    <lineage>
        <taxon>Bacteria</taxon>
        <taxon>Bacillati</taxon>
        <taxon>Actinomycetota</taxon>
        <taxon>Actinomycetes</taxon>
        <taxon>Micrococcales</taxon>
        <taxon>Microbacteriaceae</taxon>
        <taxon>Agromyces</taxon>
    </lineage>
</organism>
<evidence type="ECO:0000313" key="3">
    <source>
        <dbReference type="EMBL" id="RZS64710.1"/>
    </source>
</evidence>
<evidence type="ECO:0000259" key="2">
    <source>
        <dbReference type="Pfam" id="PF12804"/>
    </source>
</evidence>
<dbReference type="InterPro" id="IPR029044">
    <property type="entry name" value="Nucleotide-diphossugar_trans"/>
</dbReference>
<comment type="caution">
    <text evidence="3">The sequence shown here is derived from an EMBL/GenBank/DDBJ whole genome shotgun (WGS) entry which is preliminary data.</text>
</comment>
<keyword evidence="1" id="KW-0808">Transferase</keyword>
<dbReference type="Proteomes" id="UP000293289">
    <property type="component" value="Unassembled WGS sequence"/>
</dbReference>
<sequence>MLVVDAVILMGGRATRLGGAAKGDLRVDGRTLLERVVAAAEVARRRIVVGEAGASVLPPEVRVVREEPPFGGPAAAVAAGVHELADDADAVLLLAGDQPFVAAAVPLLLAALADAADHDGARAVDAEGRAQHLTCVIRRAALDRAIDAVGSLDGVSMRRLLEPLRITDVVVPPAATMDVDTWADADAVGATGGEGP</sequence>
<dbReference type="SUPFAM" id="SSF53448">
    <property type="entry name" value="Nucleotide-diphospho-sugar transferases"/>
    <property type="match status" value="1"/>
</dbReference>
<proteinExistence type="predicted"/>
<dbReference type="AlphaFoldDB" id="A0A4V2EYZ5"/>
<reference evidence="3 4" key="1">
    <citation type="submission" date="2019-02" db="EMBL/GenBank/DDBJ databases">
        <title>Genomic Encyclopedia of Type Strains, Phase IV (KMG-IV): sequencing the most valuable type-strain genomes for metagenomic binning, comparative biology and taxonomic classification.</title>
        <authorList>
            <person name="Goeker M."/>
        </authorList>
    </citation>
    <scope>NUCLEOTIDE SEQUENCE [LARGE SCALE GENOMIC DNA]</scope>
    <source>
        <strain evidence="3 4">DSM 43045</strain>
    </source>
</reference>
<protein>
    <submittedName>
        <fullName evidence="3">Molybdopterin-guanine dinucleotide biosynthesis protein A</fullName>
    </submittedName>
</protein>
<dbReference type="EMBL" id="SGWY01000003">
    <property type="protein sequence ID" value="RZS64710.1"/>
    <property type="molecule type" value="Genomic_DNA"/>
</dbReference>
<accession>A0A4V2EYZ5</accession>
<name>A0A4V2EYZ5_9MICO</name>
<evidence type="ECO:0000256" key="1">
    <source>
        <dbReference type="ARBA" id="ARBA00022679"/>
    </source>
</evidence>
<dbReference type="PANTHER" id="PTHR19136:SF81">
    <property type="entry name" value="MOLYBDENUM COFACTOR GUANYLYLTRANSFERASE"/>
    <property type="match status" value="1"/>
</dbReference>
<feature type="domain" description="MobA-like NTP transferase" evidence="2">
    <location>
        <begin position="6"/>
        <end position="162"/>
    </location>
</feature>
<dbReference type="GO" id="GO:0016779">
    <property type="term" value="F:nucleotidyltransferase activity"/>
    <property type="evidence" value="ECO:0007669"/>
    <property type="project" value="TreeGrafter"/>
</dbReference>
<dbReference type="Pfam" id="PF12804">
    <property type="entry name" value="NTP_transf_3"/>
    <property type="match status" value="1"/>
</dbReference>
<keyword evidence="4" id="KW-1185">Reference proteome</keyword>